<dbReference type="OrthoDB" id="4774211at2"/>
<protein>
    <submittedName>
        <fullName evidence="1">Uncharacterized protein</fullName>
    </submittedName>
</protein>
<reference evidence="1 2" key="1">
    <citation type="journal article" date="2016" name="Genome Announc.">
        <title>Complete Genome and Plasmid Sequences for Rhodococcus fascians D188 and Draft Sequences for Rhodococcus Isolates PBTS 1 and PBTS 2.</title>
        <authorList>
            <person name="Stamler R.A."/>
            <person name="Vereecke D."/>
            <person name="Zhang Y."/>
            <person name="Schilkey F."/>
            <person name="Devitt N."/>
            <person name="Randall J.J."/>
        </authorList>
    </citation>
    <scope>NUCLEOTIDE SEQUENCE [LARGE SCALE GENOMIC DNA]</scope>
    <source>
        <strain evidence="1 2">PBTS2</strain>
    </source>
</reference>
<sequence length="93" mass="9611">MIIDCSDCLVRDIACADCVVTVLLGAPGMPARSDGQWVGSPSRITLEQEELGAMGVLADVGMVPALKLVVNDDGTADVPLLSTRDTPGDQRAG</sequence>
<accession>A0A143QRI1</accession>
<dbReference type="KEGG" id="rhs:A3Q41_04334"/>
<organism evidence="1 2">
    <name type="scientific">Rhodococcoides fascians</name>
    <name type="common">Rhodococcus fascians</name>
    <dbReference type="NCBI Taxonomy" id="1828"/>
    <lineage>
        <taxon>Bacteria</taxon>
        <taxon>Bacillati</taxon>
        <taxon>Actinomycetota</taxon>
        <taxon>Actinomycetes</taxon>
        <taxon>Mycobacteriales</taxon>
        <taxon>Nocardiaceae</taxon>
        <taxon>Rhodococcoides</taxon>
    </lineage>
</organism>
<dbReference type="Proteomes" id="UP000076038">
    <property type="component" value="Chromosome"/>
</dbReference>
<dbReference type="PATRIC" id="fig|1653479.3.peg.4389"/>
<dbReference type="EMBL" id="CP015220">
    <property type="protein sequence ID" value="AMY25610.1"/>
    <property type="molecule type" value="Genomic_DNA"/>
</dbReference>
<evidence type="ECO:0000313" key="1">
    <source>
        <dbReference type="EMBL" id="AMY25610.1"/>
    </source>
</evidence>
<proteinExistence type="predicted"/>
<evidence type="ECO:0000313" key="2">
    <source>
        <dbReference type="Proteomes" id="UP000076038"/>
    </source>
</evidence>
<name>A0A143QRI1_RHOFA</name>
<dbReference type="RefSeq" id="WP_032384652.1">
    <property type="nucleotide sequence ID" value="NZ_CAKKLU010000015.1"/>
</dbReference>
<dbReference type="AlphaFoldDB" id="A0A143QRI1"/>
<keyword evidence="2" id="KW-1185">Reference proteome</keyword>
<gene>
    <name evidence="1" type="ORF">A3Q41_04334</name>
</gene>
<reference evidence="2" key="2">
    <citation type="submission" date="2016-04" db="EMBL/GenBank/DDBJ databases">
        <title>Complete Genome and Plasmid Sequences for Rhodococcus fascians D188 and Draft Sequences for Rhodococcus spp. Isolates PBTS 1 and PBTS 2.</title>
        <authorList>
            <person name="Stamer R."/>
            <person name="Vereecke D."/>
            <person name="Zhang Y."/>
            <person name="Schilkey F."/>
            <person name="Devitt N."/>
            <person name="Randall J."/>
        </authorList>
    </citation>
    <scope>NUCLEOTIDE SEQUENCE [LARGE SCALE GENOMIC DNA]</scope>
    <source>
        <strain evidence="2">PBTS2</strain>
    </source>
</reference>